<dbReference type="CDD" id="cd00075">
    <property type="entry name" value="HATPase"/>
    <property type="match status" value="1"/>
</dbReference>
<dbReference type="PANTHER" id="PTHR43065:SF10">
    <property type="entry name" value="PEROXIDE STRESS-ACTIVATED HISTIDINE KINASE MAK3"/>
    <property type="match status" value="1"/>
</dbReference>
<name>A0A0L6U1X0_9FIRM</name>
<keyword evidence="7" id="KW-0067">ATP-binding</keyword>
<dbReference type="InterPro" id="IPR004358">
    <property type="entry name" value="Sig_transdc_His_kin-like_C"/>
</dbReference>
<dbReference type="STRING" id="52689.AKG39_06175"/>
<dbReference type="InterPro" id="IPR003594">
    <property type="entry name" value="HATPase_dom"/>
</dbReference>
<evidence type="ECO:0000256" key="3">
    <source>
        <dbReference type="ARBA" id="ARBA00022553"/>
    </source>
</evidence>
<dbReference type="GO" id="GO:0004673">
    <property type="term" value="F:protein histidine kinase activity"/>
    <property type="evidence" value="ECO:0007669"/>
    <property type="project" value="UniProtKB-EC"/>
</dbReference>
<evidence type="ECO:0000313" key="10">
    <source>
        <dbReference type="EMBL" id="KNZ42508.1"/>
    </source>
</evidence>
<evidence type="ECO:0000256" key="6">
    <source>
        <dbReference type="ARBA" id="ARBA00022777"/>
    </source>
</evidence>
<feature type="domain" description="Histidine kinase" evidence="9">
    <location>
        <begin position="1"/>
        <end position="106"/>
    </location>
</feature>
<dbReference type="EMBL" id="LGYO01000012">
    <property type="protein sequence ID" value="KNZ42508.1"/>
    <property type="molecule type" value="Genomic_DNA"/>
</dbReference>
<dbReference type="Gene3D" id="3.30.565.10">
    <property type="entry name" value="Histidine kinase-like ATPase, C-terminal domain"/>
    <property type="match status" value="1"/>
</dbReference>
<dbReference type="SUPFAM" id="SSF55874">
    <property type="entry name" value="ATPase domain of HSP90 chaperone/DNA topoisomerase II/histidine kinase"/>
    <property type="match status" value="1"/>
</dbReference>
<dbReference type="GO" id="GO:0005524">
    <property type="term" value="F:ATP binding"/>
    <property type="evidence" value="ECO:0007669"/>
    <property type="project" value="UniProtKB-KW"/>
</dbReference>
<evidence type="ECO:0000256" key="4">
    <source>
        <dbReference type="ARBA" id="ARBA00022679"/>
    </source>
</evidence>
<dbReference type="Proteomes" id="UP000036873">
    <property type="component" value="Unassembled WGS sequence"/>
</dbReference>
<dbReference type="Pfam" id="PF02518">
    <property type="entry name" value="HATPase_c"/>
    <property type="match status" value="1"/>
</dbReference>
<comment type="caution">
    <text evidence="10">The sequence shown here is derived from an EMBL/GenBank/DDBJ whole genome shotgun (WGS) entry which is preliminary data.</text>
</comment>
<dbReference type="InterPro" id="IPR005467">
    <property type="entry name" value="His_kinase_dom"/>
</dbReference>
<dbReference type="OrthoDB" id="9797586at2"/>
<evidence type="ECO:0000256" key="7">
    <source>
        <dbReference type="ARBA" id="ARBA00022840"/>
    </source>
</evidence>
<dbReference type="RefSeq" id="WP_050739504.1">
    <property type="nucleotide sequence ID" value="NZ_LGYO01000012.1"/>
</dbReference>
<evidence type="ECO:0000256" key="8">
    <source>
        <dbReference type="ARBA" id="ARBA00023012"/>
    </source>
</evidence>
<dbReference type="EC" id="2.7.13.3" evidence="2"/>
<evidence type="ECO:0000256" key="2">
    <source>
        <dbReference type="ARBA" id="ARBA00012438"/>
    </source>
</evidence>
<evidence type="ECO:0000259" key="9">
    <source>
        <dbReference type="PROSITE" id="PS50109"/>
    </source>
</evidence>
<accession>A0A0L6U1X0</accession>
<keyword evidence="11" id="KW-1185">Reference proteome</keyword>
<protein>
    <recommendedName>
        <fullName evidence="2">histidine kinase</fullName>
        <ecNumber evidence="2">2.7.13.3</ecNumber>
    </recommendedName>
</protein>
<keyword evidence="8" id="KW-0902">Two-component regulatory system</keyword>
<keyword evidence="6 10" id="KW-0418">Kinase</keyword>
<keyword evidence="4" id="KW-0808">Transferase</keyword>
<keyword evidence="5" id="KW-0547">Nucleotide-binding</keyword>
<dbReference type="AlphaFoldDB" id="A0A0L6U1X0"/>
<dbReference type="GO" id="GO:0000160">
    <property type="term" value="P:phosphorelay signal transduction system"/>
    <property type="evidence" value="ECO:0007669"/>
    <property type="project" value="UniProtKB-KW"/>
</dbReference>
<keyword evidence="3" id="KW-0597">Phosphoprotein</keyword>
<sequence length="182" mass="20312">MKELSLHILDITQNSIRAEASLVALMISESIADNNLTIIIEDNGNGIPADKLATISDPFVTSRTTRKVGLGLSLFKAAAEACDGFFEITSEFGVGTKVIGSFRRDHIDRVPLGNMADTIVTMVMSFGAADLIYEHNYNHRLFSFDTREIKETLEVTTLNEVDILNWIREFVKEGLEEIKEEE</sequence>
<proteinExistence type="predicted"/>
<dbReference type="InterPro" id="IPR036890">
    <property type="entry name" value="HATPase_C_sf"/>
</dbReference>
<dbReference type="PANTHER" id="PTHR43065">
    <property type="entry name" value="SENSOR HISTIDINE KINASE"/>
    <property type="match status" value="1"/>
</dbReference>
<dbReference type="PROSITE" id="PS50109">
    <property type="entry name" value="HIS_KIN"/>
    <property type="match status" value="1"/>
</dbReference>
<reference evidence="11" key="1">
    <citation type="submission" date="2015-07" db="EMBL/GenBank/DDBJ databases">
        <title>Draft genome sequence of Acetobacterium bakii DSM 8293, a potential psychrophilic chemical producer through syngas fermentation.</title>
        <authorList>
            <person name="Song Y."/>
            <person name="Hwang S."/>
            <person name="Cho B.-K."/>
        </authorList>
    </citation>
    <scope>NUCLEOTIDE SEQUENCE [LARGE SCALE GENOMIC DNA]</scope>
    <source>
        <strain evidence="11">DSM 8239</strain>
    </source>
</reference>
<evidence type="ECO:0000313" key="11">
    <source>
        <dbReference type="Proteomes" id="UP000036873"/>
    </source>
</evidence>
<organism evidence="10 11">
    <name type="scientific">Acetobacterium bakii</name>
    <dbReference type="NCBI Taxonomy" id="52689"/>
    <lineage>
        <taxon>Bacteria</taxon>
        <taxon>Bacillati</taxon>
        <taxon>Bacillota</taxon>
        <taxon>Clostridia</taxon>
        <taxon>Eubacteriales</taxon>
        <taxon>Eubacteriaceae</taxon>
        <taxon>Acetobacterium</taxon>
    </lineage>
</organism>
<gene>
    <name evidence="10" type="ORF">AKG39_06175</name>
</gene>
<evidence type="ECO:0000256" key="5">
    <source>
        <dbReference type="ARBA" id="ARBA00022741"/>
    </source>
</evidence>
<comment type="catalytic activity">
    <reaction evidence="1">
        <text>ATP + protein L-histidine = ADP + protein N-phospho-L-histidine.</text>
        <dbReference type="EC" id="2.7.13.3"/>
    </reaction>
</comment>
<evidence type="ECO:0000256" key="1">
    <source>
        <dbReference type="ARBA" id="ARBA00000085"/>
    </source>
</evidence>
<dbReference type="PATRIC" id="fig|52689.4.peg.331"/>
<dbReference type="PRINTS" id="PR00344">
    <property type="entry name" value="BCTRLSENSOR"/>
</dbReference>